<evidence type="ECO:0000313" key="1">
    <source>
        <dbReference type="EMBL" id="KAK8008388.1"/>
    </source>
</evidence>
<organism evidence="1 2">
    <name type="scientific">Apiospora marii</name>
    <dbReference type="NCBI Taxonomy" id="335849"/>
    <lineage>
        <taxon>Eukaryota</taxon>
        <taxon>Fungi</taxon>
        <taxon>Dikarya</taxon>
        <taxon>Ascomycota</taxon>
        <taxon>Pezizomycotina</taxon>
        <taxon>Sordariomycetes</taxon>
        <taxon>Xylariomycetidae</taxon>
        <taxon>Amphisphaeriales</taxon>
        <taxon>Apiosporaceae</taxon>
        <taxon>Apiospora</taxon>
    </lineage>
</organism>
<evidence type="ECO:0000313" key="2">
    <source>
        <dbReference type="Proteomes" id="UP001396898"/>
    </source>
</evidence>
<keyword evidence="2" id="KW-1185">Reference proteome</keyword>
<protein>
    <submittedName>
        <fullName evidence="1">Uncharacterized protein</fullName>
    </submittedName>
</protein>
<dbReference type="EMBL" id="JAQQWI010000016">
    <property type="protein sequence ID" value="KAK8008388.1"/>
    <property type="molecule type" value="Genomic_DNA"/>
</dbReference>
<name>A0ABR1RDT4_9PEZI</name>
<reference evidence="1 2" key="1">
    <citation type="submission" date="2023-01" db="EMBL/GenBank/DDBJ databases">
        <title>Analysis of 21 Apiospora genomes using comparative genomics revels a genus with tremendous synthesis potential of carbohydrate active enzymes and secondary metabolites.</title>
        <authorList>
            <person name="Sorensen T."/>
        </authorList>
    </citation>
    <scope>NUCLEOTIDE SEQUENCE [LARGE SCALE GENOMIC DNA]</scope>
    <source>
        <strain evidence="1 2">CBS 20057</strain>
    </source>
</reference>
<gene>
    <name evidence="1" type="ORF">PG991_010939</name>
</gene>
<accession>A0ABR1RDT4</accession>
<comment type="caution">
    <text evidence="1">The sequence shown here is derived from an EMBL/GenBank/DDBJ whole genome shotgun (WGS) entry which is preliminary data.</text>
</comment>
<proteinExistence type="predicted"/>
<sequence length="107" mass="11524">MPPQPTTQEANRGPSFTHIHSWCNHSHHPKRVALSTFSVPVADINAKCGGGQDNDGRGSVQGNAWNDYNHTMADSRVYVGMCPCTLKSSECGQNMGFIGPGFTTDTT</sequence>
<dbReference type="Proteomes" id="UP001396898">
    <property type="component" value="Unassembled WGS sequence"/>
</dbReference>